<dbReference type="GO" id="GO:0005886">
    <property type="term" value="C:plasma membrane"/>
    <property type="evidence" value="ECO:0000318"/>
    <property type="project" value="GO_Central"/>
</dbReference>
<dbReference type="Gene3D" id="2.70.170.10">
    <property type="entry name" value="Neurotransmitter-gated ion-channel ligand-binding domain"/>
    <property type="match status" value="1"/>
</dbReference>
<name>A0A2A6BFH2_PRIPA</name>
<dbReference type="GO" id="GO:0043005">
    <property type="term" value="C:neuron projection"/>
    <property type="evidence" value="ECO:0000318"/>
    <property type="project" value="GO_Central"/>
</dbReference>
<organism evidence="1 2">
    <name type="scientific">Pristionchus pacificus</name>
    <name type="common">Parasitic nematode worm</name>
    <dbReference type="NCBI Taxonomy" id="54126"/>
    <lineage>
        <taxon>Eukaryota</taxon>
        <taxon>Metazoa</taxon>
        <taxon>Ecdysozoa</taxon>
        <taxon>Nematoda</taxon>
        <taxon>Chromadorea</taxon>
        <taxon>Rhabditida</taxon>
        <taxon>Rhabditina</taxon>
        <taxon>Diplogasteromorpha</taxon>
        <taxon>Diplogasteroidea</taxon>
        <taxon>Neodiplogasteridae</taxon>
        <taxon>Pristionchus</taxon>
    </lineage>
</organism>
<dbReference type="Proteomes" id="UP000005239">
    <property type="component" value="Unassembled WGS sequence"/>
</dbReference>
<evidence type="ECO:0000313" key="2">
    <source>
        <dbReference type="Proteomes" id="UP000005239"/>
    </source>
</evidence>
<dbReference type="SUPFAM" id="SSF63712">
    <property type="entry name" value="Nicotinic receptor ligand binding domain-like"/>
    <property type="match status" value="1"/>
</dbReference>
<dbReference type="GO" id="GO:0005892">
    <property type="term" value="C:acetylcholine-gated channel complex"/>
    <property type="evidence" value="ECO:0000318"/>
    <property type="project" value="GO_Central"/>
</dbReference>
<dbReference type="GO" id="GO:0098794">
    <property type="term" value="C:postsynapse"/>
    <property type="evidence" value="ECO:0007669"/>
    <property type="project" value="GOC"/>
</dbReference>
<evidence type="ECO:0000313" key="1">
    <source>
        <dbReference type="EnsemblMetazoa" id="PPA00333.1"/>
    </source>
</evidence>
<dbReference type="OrthoDB" id="5975154at2759"/>
<dbReference type="AlphaFoldDB" id="A0A2A6BFH2"/>
<dbReference type="GO" id="GO:0098662">
    <property type="term" value="P:inorganic cation transmembrane transport"/>
    <property type="evidence" value="ECO:0000318"/>
    <property type="project" value="GO_Central"/>
</dbReference>
<dbReference type="GO" id="GO:0042391">
    <property type="term" value="P:regulation of membrane potential"/>
    <property type="evidence" value="ECO:0000318"/>
    <property type="project" value="GO_Central"/>
</dbReference>
<gene>
    <name evidence="1" type="primary">WBGene00089887</name>
</gene>
<keyword evidence="2" id="KW-1185">Reference proteome</keyword>
<sequence>MYLLLFALLPLSLGQRALFDARETSGEKLDACQYLLKNITNVELLAQHEYAALERCLYYYLAGEAVKGAAHTGIPHPIAALAPNFNSREPVLINFHQVVLQHFELNEFLRDISIHGYIEIGWKDARLAWNSDQWKADTLRIQAASHIWVPVFTQQNYDTALRNGDGFELRRIETNSRGNVSAILAFSLRTFCDDSDFASYPDDTYKCCFSLEAQINQEVIDFTTDNLPVFTDPKYFREYGWKVSGTVPKVVTDPAQEPEIELTVPLIACALLFVLSPFFGTIRIQIFFKLFLVCMQLITLLLFSNRIAAHLGSAQSTPRLLRFLEFSIIINVLSIAASVFLHACGRIRRTLPPWAMLIKISSIVNNVVCVLHSSPDEEEEMEKGSAAGGNFQKDWTAAFTAIHAMTMASISLIFLLGYIIML</sequence>
<dbReference type="Pfam" id="PF02931">
    <property type="entry name" value="Neur_chan_LBD"/>
    <property type="match status" value="1"/>
</dbReference>
<dbReference type="InterPro" id="IPR036734">
    <property type="entry name" value="Neur_chan_lig-bd_sf"/>
</dbReference>
<dbReference type="GO" id="GO:0022848">
    <property type="term" value="F:acetylcholine-gated monoatomic cation-selective channel activity"/>
    <property type="evidence" value="ECO:0000318"/>
    <property type="project" value="GO_Central"/>
</dbReference>
<reference evidence="2" key="1">
    <citation type="journal article" date="2008" name="Nat. Genet.">
        <title>The Pristionchus pacificus genome provides a unique perspective on nematode lifestyle and parasitism.</title>
        <authorList>
            <person name="Dieterich C."/>
            <person name="Clifton S.W."/>
            <person name="Schuster L.N."/>
            <person name="Chinwalla A."/>
            <person name="Delehaunty K."/>
            <person name="Dinkelacker I."/>
            <person name="Fulton L."/>
            <person name="Fulton R."/>
            <person name="Godfrey J."/>
            <person name="Minx P."/>
            <person name="Mitreva M."/>
            <person name="Roeseler W."/>
            <person name="Tian H."/>
            <person name="Witte H."/>
            <person name="Yang S.P."/>
            <person name="Wilson R.K."/>
            <person name="Sommer R.J."/>
        </authorList>
    </citation>
    <scope>NUCLEOTIDE SEQUENCE [LARGE SCALE GENOMIC DNA]</scope>
    <source>
        <strain evidence="2">PS312</strain>
    </source>
</reference>
<dbReference type="InterPro" id="IPR006202">
    <property type="entry name" value="Neur_chan_lig-bd"/>
</dbReference>
<dbReference type="GO" id="GO:0045202">
    <property type="term" value="C:synapse"/>
    <property type="evidence" value="ECO:0000318"/>
    <property type="project" value="GO_Central"/>
</dbReference>
<protein>
    <submittedName>
        <fullName evidence="1">Lgc-21</fullName>
    </submittedName>
</protein>
<dbReference type="FunFam" id="2.70.170.10:FF:000063">
    <property type="entry name" value="Ligand-Gated ion Channel"/>
    <property type="match status" value="1"/>
</dbReference>
<dbReference type="GO" id="GO:0034220">
    <property type="term" value="P:monoatomic ion transmembrane transport"/>
    <property type="evidence" value="ECO:0000318"/>
    <property type="project" value="GO_Central"/>
</dbReference>
<proteinExistence type="predicted"/>
<reference evidence="1" key="2">
    <citation type="submission" date="2022-06" db="UniProtKB">
        <authorList>
            <consortium name="EnsemblMetazoa"/>
        </authorList>
    </citation>
    <scope>IDENTIFICATION</scope>
    <source>
        <strain evidence="1">PS312</strain>
    </source>
</reference>
<dbReference type="EnsemblMetazoa" id="PPA00333.1">
    <property type="protein sequence ID" value="PPA00333.1"/>
    <property type="gene ID" value="WBGene00089887"/>
</dbReference>
<accession>A0A2A6BFH2</accession>
<accession>A0A8R1Y4I9</accession>
<dbReference type="GO" id="GO:0007268">
    <property type="term" value="P:chemical synaptic transmission"/>
    <property type="evidence" value="ECO:0000318"/>
    <property type="project" value="GO_Central"/>
</dbReference>